<reference evidence="1 2" key="1">
    <citation type="submission" date="2021-06" db="EMBL/GenBank/DDBJ databases">
        <authorList>
            <person name="Palmer J.M."/>
        </authorList>
    </citation>
    <scope>NUCLEOTIDE SEQUENCE [LARGE SCALE GENOMIC DNA]</scope>
    <source>
        <strain evidence="2">if_2019</strain>
        <tissue evidence="1">Muscle</tissue>
    </source>
</reference>
<dbReference type="EMBL" id="JAHRIQ010085300">
    <property type="protein sequence ID" value="MEQ2249460.1"/>
    <property type="molecule type" value="Genomic_DNA"/>
</dbReference>
<sequence length="126" mass="14071">MCSLSYSRLEYWLRVDLLSCLSLIDEVIKGATTNNVSLFFFPIESTPESVLQCSFCVSALFSQISSRSWQMTPHTEAGSAGGSFLLEGSFPVHCRYMHTQCEGLLQSQCKQLSKSLARCNLLGFLR</sequence>
<gene>
    <name evidence="1" type="ORF">ILYODFUR_029493</name>
</gene>
<dbReference type="Proteomes" id="UP001482620">
    <property type="component" value="Unassembled WGS sequence"/>
</dbReference>
<keyword evidence="2" id="KW-1185">Reference proteome</keyword>
<comment type="caution">
    <text evidence="1">The sequence shown here is derived from an EMBL/GenBank/DDBJ whole genome shotgun (WGS) entry which is preliminary data.</text>
</comment>
<protein>
    <submittedName>
        <fullName evidence="1">Uncharacterized protein</fullName>
    </submittedName>
</protein>
<proteinExistence type="predicted"/>
<evidence type="ECO:0000313" key="2">
    <source>
        <dbReference type="Proteomes" id="UP001482620"/>
    </source>
</evidence>
<name>A0ABV0UWK8_9TELE</name>
<organism evidence="1 2">
    <name type="scientific">Ilyodon furcidens</name>
    <name type="common">goldbreast splitfin</name>
    <dbReference type="NCBI Taxonomy" id="33524"/>
    <lineage>
        <taxon>Eukaryota</taxon>
        <taxon>Metazoa</taxon>
        <taxon>Chordata</taxon>
        <taxon>Craniata</taxon>
        <taxon>Vertebrata</taxon>
        <taxon>Euteleostomi</taxon>
        <taxon>Actinopterygii</taxon>
        <taxon>Neopterygii</taxon>
        <taxon>Teleostei</taxon>
        <taxon>Neoteleostei</taxon>
        <taxon>Acanthomorphata</taxon>
        <taxon>Ovalentaria</taxon>
        <taxon>Atherinomorphae</taxon>
        <taxon>Cyprinodontiformes</taxon>
        <taxon>Goodeidae</taxon>
        <taxon>Ilyodon</taxon>
    </lineage>
</organism>
<accession>A0ABV0UWK8</accession>
<evidence type="ECO:0000313" key="1">
    <source>
        <dbReference type="EMBL" id="MEQ2249460.1"/>
    </source>
</evidence>